<dbReference type="OrthoDB" id="3268233at2"/>
<dbReference type="Proteomes" id="UP000198741">
    <property type="component" value="Chromosome I"/>
</dbReference>
<proteinExistence type="predicted"/>
<evidence type="ECO:0008006" key="3">
    <source>
        <dbReference type="Google" id="ProtNLM"/>
    </source>
</evidence>
<evidence type="ECO:0000313" key="1">
    <source>
        <dbReference type="EMBL" id="SDP16340.1"/>
    </source>
</evidence>
<gene>
    <name evidence="1" type="ORF">SAMN04515671_3088</name>
</gene>
<dbReference type="Gene3D" id="2.40.50.140">
    <property type="entry name" value="Nucleic acid-binding proteins"/>
    <property type="match status" value="1"/>
</dbReference>
<dbReference type="STRING" id="1090615.SAMN04515671_3088"/>
<sequence length="122" mass="13439">MSTRIGSWLKKFATDDETVDADNLSSEVDASGCQHASGCWQGQRVTIIGRLRAVDLRPTDALATLVAELYDGTDSVRLIWLGRRSIPGIETGRTVKAKGRLAMKDGYKVIYNPDYELMPVHA</sequence>
<dbReference type="PIRSF" id="PIRSF006910">
    <property type="entry name" value="NA_bind_Rv2694c_prd"/>
    <property type="match status" value="1"/>
</dbReference>
<dbReference type="AlphaFoldDB" id="A0A1H0QGJ5"/>
<organism evidence="1 2">
    <name type="scientific">Nakamurella panacisegetis</name>
    <dbReference type="NCBI Taxonomy" id="1090615"/>
    <lineage>
        <taxon>Bacteria</taxon>
        <taxon>Bacillati</taxon>
        <taxon>Actinomycetota</taxon>
        <taxon>Actinomycetes</taxon>
        <taxon>Nakamurellales</taxon>
        <taxon>Nakamurellaceae</taxon>
        <taxon>Nakamurella</taxon>
    </lineage>
</organism>
<dbReference type="RefSeq" id="WP_090477264.1">
    <property type="nucleotide sequence ID" value="NZ_LT629710.1"/>
</dbReference>
<keyword evidence="2" id="KW-1185">Reference proteome</keyword>
<name>A0A1H0QGJ5_9ACTN</name>
<dbReference type="CDD" id="cd04488">
    <property type="entry name" value="RecG_wedge_OBF"/>
    <property type="match status" value="1"/>
</dbReference>
<dbReference type="InterPro" id="IPR012340">
    <property type="entry name" value="NA-bd_OB-fold"/>
</dbReference>
<protein>
    <recommendedName>
        <fullName evidence="3">ATP-dependent DNA helicase RecG</fullName>
    </recommendedName>
</protein>
<dbReference type="EMBL" id="LT629710">
    <property type="protein sequence ID" value="SDP16340.1"/>
    <property type="molecule type" value="Genomic_DNA"/>
</dbReference>
<dbReference type="InterPro" id="IPR016499">
    <property type="entry name" value="NucleicA-bd_Rv2694c_prd"/>
</dbReference>
<accession>A0A1H0QGJ5</accession>
<reference evidence="1 2" key="1">
    <citation type="submission" date="2016-10" db="EMBL/GenBank/DDBJ databases">
        <authorList>
            <person name="de Groot N.N."/>
        </authorList>
    </citation>
    <scope>NUCLEOTIDE SEQUENCE [LARGE SCALE GENOMIC DNA]</scope>
    <source>
        <strain evidence="2">P4-7,KCTC 19426,CECT 7604</strain>
    </source>
</reference>
<evidence type="ECO:0000313" key="2">
    <source>
        <dbReference type="Proteomes" id="UP000198741"/>
    </source>
</evidence>